<keyword evidence="2" id="KW-1185">Reference proteome</keyword>
<dbReference type="Proteomes" id="UP000789860">
    <property type="component" value="Unassembled WGS sequence"/>
</dbReference>
<reference evidence="1" key="1">
    <citation type="submission" date="2021-06" db="EMBL/GenBank/DDBJ databases">
        <authorList>
            <person name="Kallberg Y."/>
            <person name="Tangrot J."/>
            <person name="Rosling A."/>
        </authorList>
    </citation>
    <scope>NUCLEOTIDE SEQUENCE</scope>
    <source>
        <strain evidence="1">AU212A</strain>
    </source>
</reference>
<accession>A0ACA9N559</accession>
<protein>
    <submittedName>
        <fullName evidence="1">10155_t:CDS:1</fullName>
    </submittedName>
</protein>
<comment type="caution">
    <text evidence="1">The sequence shown here is derived from an EMBL/GenBank/DDBJ whole genome shotgun (WGS) entry which is preliminary data.</text>
</comment>
<sequence length="186" mass="22269">MRLRSHTKLLEAQRKEQHSSDTYEFNKSEEEQQKNLDQKLDKEIDEHDKREEQQQSSDAYEFDKPEEEQQTNIEDQKLDKEEDEHDKREEQQSSDAYEFDKPEEEQQTNLEDQKLDEEEDEHKDEDLTKDEIMKPLTPQKLAEFEKAQNKTGLVYLSRIPPFMKPAKIKHLLSQFGEIGRVYLAPE</sequence>
<organism evidence="1 2">
    <name type="scientific">Scutellospora calospora</name>
    <dbReference type="NCBI Taxonomy" id="85575"/>
    <lineage>
        <taxon>Eukaryota</taxon>
        <taxon>Fungi</taxon>
        <taxon>Fungi incertae sedis</taxon>
        <taxon>Mucoromycota</taxon>
        <taxon>Glomeromycotina</taxon>
        <taxon>Glomeromycetes</taxon>
        <taxon>Diversisporales</taxon>
        <taxon>Gigasporaceae</taxon>
        <taxon>Scutellospora</taxon>
    </lineage>
</organism>
<evidence type="ECO:0000313" key="1">
    <source>
        <dbReference type="EMBL" id="CAG8635643.1"/>
    </source>
</evidence>
<dbReference type="EMBL" id="CAJVPM010020565">
    <property type="protein sequence ID" value="CAG8635643.1"/>
    <property type="molecule type" value="Genomic_DNA"/>
</dbReference>
<feature type="non-terminal residue" evidence="1">
    <location>
        <position position="186"/>
    </location>
</feature>
<name>A0ACA9N559_9GLOM</name>
<evidence type="ECO:0000313" key="2">
    <source>
        <dbReference type="Proteomes" id="UP000789860"/>
    </source>
</evidence>
<gene>
    <name evidence="1" type="ORF">SCALOS_LOCUS8130</name>
</gene>
<proteinExistence type="predicted"/>